<dbReference type="PANTHER" id="PTHR15004:SF0">
    <property type="entry name" value="GLUTAMYL-TRNA(GLN) AMIDOTRANSFERASE SUBUNIT C, MITOCHONDRIAL"/>
    <property type="match status" value="1"/>
</dbReference>
<reference evidence="3 4" key="1">
    <citation type="journal article" date="2010" name="Stand. Genomic Sci.">
        <title>Complete genome sequence of Haloterrigena turkmenica type strain (4k).</title>
        <authorList>
            <person name="Saunders E."/>
            <person name="Tindall B.J."/>
            <person name="Fahnrich R."/>
            <person name="Lapidus A."/>
            <person name="Copeland A."/>
            <person name="Del Rio T.G."/>
            <person name="Lucas S."/>
            <person name="Chen F."/>
            <person name="Tice H."/>
            <person name="Cheng J.F."/>
            <person name="Han C."/>
            <person name="Detter J.C."/>
            <person name="Bruce D."/>
            <person name="Goodwin L."/>
            <person name="Chain P."/>
            <person name="Pitluck S."/>
            <person name="Pati A."/>
            <person name="Ivanova N."/>
            <person name="Mavromatis K."/>
            <person name="Chen A."/>
            <person name="Palaniappan K."/>
            <person name="Land M."/>
            <person name="Hauser L."/>
            <person name="Chang Y.J."/>
            <person name="Jeffries C.D."/>
            <person name="Brettin T."/>
            <person name="Rohde M."/>
            <person name="Goker M."/>
            <person name="Bristow J."/>
            <person name="Eisen J.A."/>
            <person name="Markowitz V."/>
            <person name="Hugenholtz P."/>
            <person name="Klenk H.P."/>
            <person name="Kyrpides N.C."/>
        </authorList>
    </citation>
    <scope>NUCLEOTIDE SEQUENCE [LARGE SCALE GENOMIC DNA]</scope>
    <source>
        <strain evidence="4">ATCC 51198 / DSM 5511 / JCM 9101 / NCIMB 13204 / VKM B-1734 / 4k</strain>
    </source>
</reference>
<keyword evidence="4" id="KW-1185">Reference proteome</keyword>
<evidence type="ECO:0000256" key="2">
    <source>
        <dbReference type="SAM" id="MobiDB-lite"/>
    </source>
</evidence>
<keyword evidence="1" id="KW-0648">Protein biosynthesis</keyword>
<dbReference type="Gene3D" id="1.10.20.60">
    <property type="entry name" value="Glu-tRNAGln amidotransferase C subunit, N-terminal domain"/>
    <property type="match status" value="1"/>
</dbReference>
<evidence type="ECO:0000313" key="4">
    <source>
        <dbReference type="Proteomes" id="UP000001903"/>
    </source>
</evidence>
<feature type="region of interest" description="Disordered" evidence="2">
    <location>
        <begin position="54"/>
        <end position="92"/>
    </location>
</feature>
<dbReference type="Pfam" id="PF02686">
    <property type="entry name" value="GatC"/>
    <property type="match status" value="1"/>
</dbReference>
<dbReference type="STRING" id="543526.Htur_1768"/>
<evidence type="ECO:0000256" key="1">
    <source>
        <dbReference type="HAMAP-Rule" id="MF_00122"/>
    </source>
</evidence>
<dbReference type="GO" id="GO:0005524">
    <property type="term" value="F:ATP binding"/>
    <property type="evidence" value="ECO:0007669"/>
    <property type="project" value="UniProtKB-KW"/>
</dbReference>
<keyword evidence="1" id="KW-0067">ATP-binding</keyword>
<dbReference type="GeneID" id="8742362"/>
<proteinExistence type="inferred from homology"/>
<dbReference type="HOGENOM" id="CLU_105899_1_1_2"/>
<name>D2RS72_HALTV</name>
<dbReference type="GO" id="GO:0006450">
    <property type="term" value="P:regulation of translational fidelity"/>
    <property type="evidence" value="ECO:0007669"/>
    <property type="project" value="InterPro"/>
</dbReference>
<accession>D2RS72</accession>
<protein>
    <recommendedName>
        <fullName evidence="1">Aspartyl/glutamyl-tRNA(Asn/Gln) amidotransferase subunit C</fullName>
        <shortName evidence="1">Asp/Glu-ADT subunit C</shortName>
        <ecNumber evidence="1">6.3.5.-</ecNumber>
    </recommendedName>
</protein>
<sequence length="92" mass="10436">MSDDAVSPEEVRHVAGLARVDLDDDEVDRFARQFADILEYFETLDEVPEVDREADLTNVMRPDEERDSLDREAALENASESEDGYFKGPNVS</sequence>
<dbReference type="EMBL" id="CP001860">
    <property type="protein sequence ID" value="ADB60653.1"/>
    <property type="molecule type" value="Genomic_DNA"/>
</dbReference>
<feature type="compositionally biased region" description="Basic and acidic residues" evidence="2">
    <location>
        <begin position="54"/>
        <end position="74"/>
    </location>
</feature>
<organism evidence="3 4">
    <name type="scientific">Haloterrigena turkmenica (strain ATCC 51198 / DSM 5511 / JCM 9101 / NCIMB 13204 / VKM B-1734 / 4k)</name>
    <name type="common">Halococcus turkmenicus</name>
    <dbReference type="NCBI Taxonomy" id="543526"/>
    <lineage>
        <taxon>Archaea</taxon>
        <taxon>Methanobacteriati</taxon>
        <taxon>Methanobacteriota</taxon>
        <taxon>Stenosarchaea group</taxon>
        <taxon>Halobacteria</taxon>
        <taxon>Halobacteriales</taxon>
        <taxon>Natrialbaceae</taxon>
        <taxon>Haloterrigena</taxon>
    </lineage>
</organism>
<dbReference type="EC" id="6.3.5.-" evidence="1"/>
<dbReference type="GO" id="GO:0006412">
    <property type="term" value="P:translation"/>
    <property type="evidence" value="ECO:0007669"/>
    <property type="project" value="UniProtKB-UniRule"/>
</dbReference>
<comment type="function">
    <text evidence="1">Allows the formation of correctly charged Asn-tRNA(Asn) or Gln-tRNA(Gln) through the transamidation of misacylated Asp-tRNA(Asn) or Glu-tRNA(Gln) in organisms which lack either or both of asparaginyl-tRNA or glutaminyl-tRNA synthetases. The reaction takes place in the presence of glutamine and ATP through an activated phospho-Asp-tRNA(Asn) or phospho-Glu-tRNA(Gln).</text>
</comment>
<dbReference type="AlphaFoldDB" id="D2RS72"/>
<dbReference type="KEGG" id="htu:Htur_1768"/>
<gene>
    <name evidence="1" type="primary">gatC</name>
    <name evidence="3" type="ordered locus">Htur_1768</name>
</gene>
<dbReference type="GO" id="GO:0050566">
    <property type="term" value="F:asparaginyl-tRNA synthase (glutamine-hydrolyzing) activity"/>
    <property type="evidence" value="ECO:0007669"/>
    <property type="project" value="RHEA"/>
</dbReference>
<dbReference type="NCBIfam" id="TIGR00135">
    <property type="entry name" value="gatC"/>
    <property type="match status" value="1"/>
</dbReference>
<comment type="subunit">
    <text evidence="1">Heterotrimer of A, B and C subunits.</text>
</comment>
<comment type="catalytic activity">
    <reaction evidence="1">
        <text>L-glutamyl-tRNA(Gln) + L-glutamine + ATP + H2O = L-glutaminyl-tRNA(Gln) + L-glutamate + ADP + phosphate + H(+)</text>
        <dbReference type="Rhea" id="RHEA:17521"/>
        <dbReference type="Rhea" id="RHEA-COMP:9681"/>
        <dbReference type="Rhea" id="RHEA-COMP:9684"/>
        <dbReference type="ChEBI" id="CHEBI:15377"/>
        <dbReference type="ChEBI" id="CHEBI:15378"/>
        <dbReference type="ChEBI" id="CHEBI:29985"/>
        <dbReference type="ChEBI" id="CHEBI:30616"/>
        <dbReference type="ChEBI" id="CHEBI:43474"/>
        <dbReference type="ChEBI" id="CHEBI:58359"/>
        <dbReference type="ChEBI" id="CHEBI:78520"/>
        <dbReference type="ChEBI" id="CHEBI:78521"/>
        <dbReference type="ChEBI" id="CHEBI:456216"/>
    </reaction>
</comment>
<evidence type="ECO:0000313" key="3">
    <source>
        <dbReference type="EMBL" id="ADB60653.1"/>
    </source>
</evidence>
<keyword evidence="1" id="KW-0436">Ligase</keyword>
<dbReference type="Proteomes" id="UP000001903">
    <property type="component" value="Chromosome"/>
</dbReference>
<dbReference type="GO" id="GO:0016740">
    <property type="term" value="F:transferase activity"/>
    <property type="evidence" value="ECO:0007669"/>
    <property type="project" value="UniProtKB-KW"/>
</dbReference>
<comment type="similarity">
    <text evidence="1">Belongs to the GatC family.</text>
</comment>
<dbReference type="GO" id="GO:0050567">
    <property type="term" value="F:glutaminyl-tRNA synthase (glutamine-hydrolyzing) activity"/>
    <property type="evidence" value="ECO:0007669"/>
    <property type="project" value="UniProtKB-UniRule"/>
</dbReference>
<dbReference type="SUPFAM" id="SSF141000">
    <property type="entry name" value="Glu-tRNAGln amidotransferase C subunit"/>
    <property type="match status" value="1"/>
</dbReference>
<dbReference type="eggNOG" id="arCOG02726">
    <property type="taxonomic scope" value="Archaea"/>
</dbReference>
<dbReference type="GO" id="GO:0070681">
    <property type="term" value="P:glutaminyl-tRNAGln biosynthesis via transamidation"/>
    <property type="evidence" value="ECO:0007669"/>
    <property type="project" value="TreeGrafter"/>
</dbReference>
<dbReference type="HAMAP" id="MF_00122">
    <property type="entry name" value="GatC"/>
    <property type="match status" value="1"/>
</dbReference>
<keyword evidence="1" id="KW-0547">Nucleotide-binding</keyword>
<dbReference type="InterPro" id="IPR036113">
    <property type="entry name" value="Asp/Glu-ADT_sf_sub_c"/>
</dbReference>
<dbReference type="PANTHER" id="PTHR15004">
    <property type="entry name" value="GLUTAMYL-TRNA(GLN) AMIDOTRANSFERASE SUBUNIT C, MITOCHONDRIAL"/>
    <property type="match status" value="1"/>
</dbReference>
<comment type="catalytic activity">
    <reaction evidence="1">
        <text>L-aspartyl-tRNA(Asn) + L-glutamine + ATP + H2O = L-asparaginyl-tRNA(Asn) + L-glutamate + ADP + phosphate + 2 H(+)</text>
        <dbReference type="Rhea" id="RHEA:14513"/>
        <dbReference type="Rhea" id="RHEA-COMP:9674"/>
        <dbReference type="Rhea" id="RHEA-COMP:9677"/>
        <dbReference type="ChEBI" id="CHEBI:15377"/>
        <dbReference type="ChEBI" id="CHEBI:15378"/>
        <dbReference type="ChEBI" id="CHEBI:29985"/>
        <dbReference type="ChEBI" id="CHEBI:30616"/>
        <dbReference type="ChEBI" id="CHEBI:43474"/>
        <dbReference type="ChEBI" id="CHEBI:58359"/>
        <dbReference type="ChEBI" id="CHEBI:78515"/>
        <dbReference type="ChEBI" id="CHEBI:78516"/>
        <dbReference type="ChEBI" id="CHEBI:456216"/>
    </reaction>
</comment>
<dbReference type="InterPro" id="IPR003837">
    <property type="entry name" value="GatC"/>
</dbReference>
<dbReference type="OrthoDB" id="15210at2157"/>
<dbReference type="RefSeq" id="WP_012942945.1">
    <property type="nucleotide sequence ID" value="NC_013743.1"/>
</dbReference>